<dbReference type="RefSeq" id="WP_203935239.1">
    <property type="nucleotide sequence ID" value="NZ_BOPH01000160.1"/>
</dbReference>
<reference evidence="1" key="1">
    <citation type="submission" date="2021-01" db="EMBL/GenBank/DDBJ databases">
        <title>Whole genome shotgun sequence of Virgisporangium ochraceum NBRC 16418.</title>
        <authorList>
            <person name="Komaki H."/>
            <person name="Tamura T."/>
        </authorList>
    </citation>
    <scope>NUCLEOTIDE SEQUENCE</scope>
    <source>
        <strain evidence="1">NBRC 16418</strain>
    </source>
</reference>
<protein>
    <submittedName>
        <fullName evidence="1">Uncharacterized protein</fullName>
    </submittedName>
</protein>
<proteinExistence type="predicted"/>
<dbReference type="Proteomes" id="UP000635606">
    <property type="component" value="Unassembled WGS sequence"/>
</dbReference>
<evidence type="ECO:0000313" key="1">
    <source>
        <dbReference type="EMBL" id="GIJ75478.1"/>
    </source>
</evidence>
<organism evidence="1 2">
    <name type="scientific">Virgisporangium ochraceum</name>
    <dbReference type="NCBI Taxonomy" id="65505"/>
    <lineage>
        <taxon>Bacteria</taxon>
        <taxon>Bacillati</taxon>
        <taxon>Actinomycetota</taxon>
        <taxon>Actinomycetes</taxon>
        <taxon>Micromonosporales</taxon>
        <taxon>Micromonosporaceae</taxon>
        <taxon>Virgisporangium</taxon>
    </lineage>
</organism>
<dbReference type="AlphaFoldDB" id="A0A8J4EI78"/>
<keyword evidence="2" id="KW-1185">Reference proteome</keyword>
<dbReference type="EMBL" id="BOPH01000160">
    <property type="protein sequence ID" value="GIJ75478.1"/>
    <property type="molecule type" value="Genomic_DNA"/>
</dbReference>
<accession>A0A8J4EI78</accession>
<name>A0A8J4EI78_9ACTN</name>
<sequence length="163" mass="17808">MQKAAPSFQEEGQSKAHKLTALIGSLCFIIVTGTVESLTRRGEKPVSCEKPGWNVFAHARHFVANDGTLDLNQPGTFDLDVYESEGLTPNQIFLVPPPWPAARQRPCGGEADVGANPRAENGADIPDAADAALTQMGWIRIGEWIAEPQYGQEWVAQLTHRCR</sequence>
<gene>
    <name evidence="1" type="ORF">Voc01_103950</name>
</gene>
<comment type="caution">
    <text evidence="1">The sequence shown here is derived from an EMBL/GenBank/DDBJ whole genome shotgun (WGS) entry which is preliminary data.</text>
</comment>
<evidence type="ECO:0000313" key="2">
    <source>
        <dbReference type="Proteomes" id="UP000635606"/>
    </source>
</evidence>